<evidence type="ECO:0000256" key="1">
    <source>
        <dbReference type="SAM" id="Phobius"/>
    </source>
</evidence>
<protein>
    <submittedName>
        <fullName evidence="3">Iron dicitrate transport regulator FecR</fullName>
    </submittedName>
</protein>
<accession>A0ABX0NZH7</accession>
<feature type="transmembrane region" description="Helical" evidence="1">
    <location>
        <begin position="79"/>
        <end position="101"/>
    </location>
</feature>
<evidence type="ECO:0000259" key="2">
    <source>
        <dbReference type="Pfam" id="PF04773"/>
    </source>
</evidence>
<organism evidence="3 4">
    <name type="scientific">Massilia mucilaginosa</name>
    <dbReference type="NCBI Taxonomy" id="2609282"/>
    <lineage>
        <taxon>Bacteria</taxon>
        <taxon>Pseudomonadati</taxon>
        <taxon>Pseudomonadota</taxon>
        <taxon>Betaproteobacteria</taxon>
        <taxon>Burkholderiales</taxon>
        <taxon>Oxalobacteraceae</taxon>
        <taxon>Telluria group</taxon>
        <taxon>Massilia</taxon>
    </lineage>
</organism>
<keyword evidence="1" id="KW-0812">Transmembrane</keyword>
<evidence type="ECO:0000313" key="4">
    <source>
        <dbReference type="Proteomes" id="UP000609726"/>
    </source>
</evidence>
<dbReference type="EMBL" id="WHJH01000045">
    <property type="protein sequence ID" value="NHZ92408.1"/>
    <property type="molecule type" value="Genomic_DNA"/>
</dbReference>
<gene>
    <name evidence="3" type="ORF">F2P45_25870</name>
</gene>
<keyword evidence="4" id="KW-1185">Reference proteome</keyword>
<name>A0ABX0NZH7_9BURK</name>
<dbReference type="InterPro" id="IPR006860">
    <property type="entry name" value="FecR"/>
</dbReference>
<dbReference type="Proteomes" id="UP000609726">
    <property type="component" value="Unassembled WGS sequence"/>
</dbReference>
<dbReference type="InterPro" id="IPR012373">
    <property type="entry name" value="Ferrdict_sens_TM"/>
</dbReference>
<keyword evidence="1" id="KW-0472">Membrane</keyword>
<comment type="caution">
    <text evidence="3">The sequence shown here is derived from an EMBL/GenBank/DDBJ whole genome shotgun (WGS) entry which is preliminary data.</text>
</comment>
<dbReference type="Gene3D" id="2.60.120.1440">
    <property type="match status" value="1"/>
</dbReference>
<dbReference type="PANTHER" id="PTHR30273:SF2">
    <property type="entry name" value="PROTEIN FECR"/>
    <property type="match status" value="1"/>
</dbReference>
<dbReference type="Pfam" id="PF04773">
    <property type="entry name" value="FecR"/>
    <property type="match status" value="1"/>
</dbReference>
<proteinExistence type="predicted"/>
<evidence type="ECO:0000313" key="3">
    <source>
        <dbReference type="EMBL" id="NHZ92408.1"/>
    </source>
</evidence>
<dbReference type="PANTHER" id="PTHR30273">
    <property type="entry name" value="PERIPLASMIC SIGNAL SENSOR AND SIGMA FACTOR ACTIVATOR FECR-RELATED"/>
    <property type="match status" value="1"/>
</dbReference>
<reference evidence="3 4" key="1">
    <citation type="submission" date="2019-10" db="EMBL/GenBank/DDBJ databases">
        <title>Taxonomy of Antarctic Massilia spp.: description of Massilia rubra sp. nov., Massilia aquatica sp. nov., Massilia mucilaginosa sp. nov., Massilia frigida sp. nov. isolated from streams, lakes and regoliths.</title>
        <authorList>
            <person name="Holochova P."/>
            <person name="Sedlacek I."/>
            <person name="Kralova S."/>
            <person name="Maslanova I."/>
            <person name="Busse H.-J."/>
            <person name="Stankova E."/>
            <person name="Vrbovska V."/>
            <person name="Kovarovic V."/>
            <person name="Bartak M."/>
            <person name="Svec P."/>
            <person name="Pantucek R."/>
        </authorList>
    </citation>
    <scope>NUCLEOTIDE SEQUENCE [LARGE SCALE GENOMIC DNA]</scope>
    <source>
        <strain evidence="3 4">CCM 8733</strain>
    </source>
</reference>
<dbReference type="RefSeq" id="WP_166881100.1">
    <property type="nucleotide sequence ID" value="NZ_WHJH01000045.1"/>
</dbReference>
<feature type="domain" description="FecR protein" evidence="2">
    <location>
        <begin position="114"/>
        <end position="210"/>
    </location>
</feature>
<dbReference type="PIRSF" id="PIRSF018266">
    <property type="entry name" value="FecR"/>
    <property type="match status" value="1"/>
</dbReference>
<sequence>MTGAEQRIAQEAAAWALRGGDTASQAGLAAWLAADARHRAAFDAMRATLRGVRALPQSAVAGLRAAIPAPPRAPAPRRLLALQACCAMLSVCVAGGAWLAWEHQRRQPTFSAAYATARGQQLTQALPDGSVITLDTATRIEVRLYRDRRELVLHDGQALFAVRSERARPFQVSAGAARVTVLGTRFAVRHTRTGLDANLTAVSVQEGRVRVRAGGGAETELGAGQAISAAADGRLGAVASVAPGAVAAWRDGRISFRNTPLALALAEFERYGRTALVLRDPAVGAMRVGGSYTVRELPAFAAALPVMLPVRLVERAGQTEIVALKK</sequence>
<keyword evidence="1" id="KW-1133">Transmembrane helix</keyword>